<dbReference type="InterPro" id="IPR006379">
    <property type="entry name" value="HAD-SF_hydro_IIB"/>
</dbReference>
<dbReference type="SFLD" id="SFLDG01140">
    <property type="entry name" value="C2.B:_Phosphomannomutase_and_P"/>
    <property type="match status" value="1"/>
</dbReference>
<dbReference type="Pfam" id="PF08282">
    <property type="entry name" value="Hydrolase_3"/>
    <property type="match status" value="1"/>
</dbReference>
<keyword evidence="1" id="KW-0378">Hydrolase</keyword>
<dbReference type="PROSITE" id="PS01229">
    <property type="entry name" value="COF_2"/>
    <property type="match status" value="1"/>
</dbReference>
<proteinExistence type="predicted"/>
<name>A0ABN2JF58_9ACTN</name>
<dbReference type="NCBIfam" id="TIGR01484">
    <property type="entry name" value="HAD-SF-IIB"/>
    <property type="match status" value="1"/>
</dbReference>
<dbReference type="SUPFAM" id="SSF56784">
    <property type="entry name" value="HAD-like"/>
    <property type="match status" value="1"/>
</dbReference>
<dbReference type="Proteomes" id="UP001501057">
    <property type="component" value="Unassembled WGS sequence"/>
</dbReference>
<dbReference type="PANTHER" id="PTHR10000:SF8">
    <property type="entry name" value="HAD SUPERFAMILY HYDROLASE-LIKE, TYPE 3"/>
    <property type="match status" value="1"/>
</dbReference>
<dbReference type="PANTHER" id="PTHR10000">
    <property type="entry name" value="PHOSPHOSERINE PHOSPHATASE"/>
    <property type="match status" value="1"/>
</dbReference>
<dbReference type="SFLD" id="SFLDS00003">
    <property type="entry name" value="Haloacid_Dehalogenase"/>
    <property type="match status" value="1"/>
</dbReference>
<gene>
    <name evidence="1" type="ORF">GCM10009710_00710</name>
</gene>
<dbReference type="Gene3D" id="3.40.50.1000">
    <property type="entry name" value="HAD superfamily/HAD-like"/>
    <property type="match status" value="1"/>
</dbReference>
<dbReference type="GO" id="GO:0016787">
    <property type="term" value="F:hydrolase activity"/>
    <property type="evidence" value="ECO:0007669"/>
    <property type="project" value="UniProtKB-KW"/>
</dbReference>
<dbReference type="Gene3D" id="3.30.1240.10">
    <property type="match status" value="1"/>
</dbReference>
<protein>
    <submittedName>
        <fullName evidence="1">HAD family hydrolase</fullName>
    </submittedName>
</protein>
<reference evidence="1 2" key="1">
    <citation type="journal article" date="2019" name="Int. J. Syst. Evol. Microbiol.">
        <title>The Global Catalogue of Microorganisms (GCM) 10K type strain sequencing project: providing services to taxonomists for standard genome sequencing and annotation.</title>
        <authorList>
            <consortium name="The Broad Institute Genomics Platform"/>
            <consortium name="The Broad Institute Genome Sequencing Center for Infectious Disease"/>
            <person name="Wu L."/>
            <person name="Ma J."/>
        </authorList>
    </citation>
    <scope>NUCLEOTIDE SEQUENCE [LARGE SCALE GENOMIC DNA]</scope>
    <source>
        <strain evidence="1 2">JCM 13518</strain>
    </source>
</reference>
<keyword evidence="2" id="KW-1185">Reference proteome</keyword>
<dbReference type="InterPro" id="IPR023214">
    <property type="entry name" value="HAD_sf"/>
</dbReference>
<dbReference type="EMBL" id="BAAAME010000001">
    <property type="protein sequence ID" value="GAA1723814.1"/>
    <property type="molecule type" value="Genomic_DNA"/>
</dbReference>
<dbReference type="PROSITE" id="PS01228">
    <property type="entry name" value="COF_1"/>
    <property type="match status" value="1"/>
</dbReference>
<dbReference type="RefSeq" id="WP_344196503.1">
    <property type="nucleotide sequence ID" value="NZ_BAAAME010000001.1"/>
</dbReference>
<dbReference type="InterPro" id="IPR036412">
    <property type="entry name" value="HAD-like_sf"/>
</dbReference>
<evidence type="ECO:0000313" key="1">
    <source>
        <dbReference type="EMBL" id="GAA1723814.1"/>
    </source>
</evidence>
<accession>A0ABN2JF58</accession>
<organism evidence="1 2">
    <name type="scientific">Aeromicrobium alkaliterrae</name>
    <dbReference type="NCBI Taxonomy" id="302168"/>
    <lineage>
        <taxon>Bacteria</taxon>
        <taxon>Bacillati</taxon>
        <taxon>Actinomycetota</taxon>
        <taxon>Actinomycetes</taxon>
        <taxon>Propionibacteriales</taxon>
        <taxon>Nocardioidaceae</taxon>
        <taxon>Aeromicrobium</taxon>
    </lineage>
</organism>
<evidence type="ECO:0000313" key="2">
    <source>
        <dbReference type="Proteomes" id="UP001501057"/>
    </source>
</evidence>
<comment type="caution">
    <text evidence="1">The sequence shown here is derived from an EMBL/GenBank/DDBJ whole genome shotgun (WGS) entry which is preliminary data.</text>
</comment>
<sequence length="261" mass="27873">MSDWVPKLVALDVDGTLVNGRNEMTDAVRETVRAVRDAGIEVVISTGRSVPGVMDTADKLGFDDGYAIGSNGSLVFTYRPLELLRAVTFDASEAVRSILERMPDVLVAVEEVGVGYRVNRAFPADELGGTITVQSVDELIGEPVTRVIVRSPEHSTEEFREVVADLGLTDTNYYIGYTAWLDIAPVGTSKASGLDFLTQHLGIEQADVLAIGDGNNDVEMLGWAGLGVAMGQALPEVAAAADEVTGSIDDDGVVDVLRRYL</sequence>